<dbReference type="GO" id="GO:0015209">
    <property type="term" value="F:cytosine transmembrane transporter activity"/>
    <property type="evidence" value="ECO:0007669"/>
    <property type="project" value="InterPro"/>
</dbReference>
<keyword evidence="8" id="KW-1185">Reference proteome</keyword>
<feature type="transmembrane region" description="Helical" evidence="6">
    <location>
        <begin position="231"/>
        <end position="256"/>
    </location>
</feature>
<feature type="transmembrane region" description="Helical" evidence="6">
    <location>
        <begin position="54"/>
        <end position="78"/>
    </location>
</feature>
<comment type="caution">
    <text evidence="7">The sequence shown here is derived from an EMBL/GenBank/DDBJ whole genome shotgun (WGS) entry which is preliminary data.</text>
</comment>
<dbReference type="Gene3D" id="1.10.4160.10">
    <property type="entry name" value="Hydantoin permease"/>
    <property type="match status" value="1"/>
</dbReference>
<gene>
    <name evidence="7" type="ORF">EOD43_06225</name>
</gene>
<reference evidence="7 8" key="1">
    <citation type="submission" date="2019-01" db="EMBL/GenBank/DDBJ databases">
        <authorList>
            <person name="Chen W.-M."/>
        </authorList>
    </citation>
    <scope>NUCLEOTIDE SEQUENCE [LARGE SCALE GENOMIC DNA]</scope>
    <source>
        <strain evidence="7 8">CCP-7</strain>
    </source>
</reference>
<dbReference type="PANTHER" id="PTHR30569:SF0">
    <property type="entry name" value="CYTOSINE PERMEASE"/>
    <property type="match status" value="1"/>
</dbReference>
<evidence type="ECO:0000256" key="3">
    <source>
        <dbReference type="ARBA" id="ARBA00022692"/>
    </source>
</evidence>
<protein>
    <recommendedName>
        <fullName evidence="9">Cytosine permease</fullName>
    </recommendedName>
</protein>
<dbReference type="PANTHER" id="PTHR30569">
    <property type="entry name" value="CYTOSINE TRANSPORTER CODB"/>
    <property type="match status" value="1"/>
</dbReference>
<evidence type="ECO:0000256" key="2">
    <source>
        <dbReference type="ARBA" id="ARBA00008974"/>
    </source>
</evidence>
<accession>A0A437M6Y1</accession>
<evidence type="ECO:0000313" key="7">
    <source>
        <dbReference type="EMBL" id="RVT93470.1"/>
    </source>
</evidence>
<comment type="similarity">
    <text evidence="2">Belongs to the purine-cytosine permease (2.A.39) family.</text>
</comment>
<dbReference type="Pfam" id="PF02133">
    <property type="entry name" value="Transp_cyt_pur"/>
    <property type="match status" value="1"/>
</dbReference>
<dbReference type="RefSeq" id="WP_127742113.1">
    <property type="nucleotide sequence ID" value="NZ_SACN01000001.1"/>
</dbReference>
<dbReference type="AlphaFoldDB" id="A0A437M6Y1"/>
<feature type="transmembrane region" description="Helical" evidence="6">
    <location>
        <begin position="262"/>
        <end position="284"/>
    </location>
</feature>
<feature type="transmembrane region" description="Helical" evidence="6">
    <location>
        <begin position="99"/>
        <end position="119"/>
    </location>
</feature>
<dbReference type="GO" id="GO:0005886">
    <property type="term" value="C:plasma membrane"/>
    <property type="evidence" value="ECO:0007669"/>
    <property type="project" value="TreeGrafter"/>
</dbReference>
<comment type="subcellular location">
    <subcellularLocation>
        <location evidence="1">Membrane</location>
        <topology evidence="1">Multi-pass membrane protein</topology>
    </subcellularLocation>
</comment>
<evidence type="ECO:0008006" key="9">
    <source>
        <dbReference type="Google" id="ProtNLM"/>
    </source>
</evidence>
<feature type="transmembrane region" description="Helical" evidence="6">
    <location>
        <begin position="139"/>
        <end position="158"/>
    </location>
</feature>
<evidence type="ECO:0000256" key="6">
    <source>
        <dbReference type="SAM" id="Phobius"/>
    </source>
</evidence>
<feature type="transmembrane region" description="Helical" evidence="6">
    <location>
        <begin position="165"/>
        <end position="182"/>
    </location>
</feature>
<evidence type="ECO:0000256" key="4">
    <source>
        <dbReference type="ARBA" id="ARBA00022989"/>
    </source>
</evidence>
<organism evidence="7 8">
    <name type="scientific">Sphingomonas crocodyli</name>
    <dbReference type="NCBI Taxonomy" id="1979270"/>
    <lineage>
        <taxon>Bacteria</taxon>
        <taxon>Pseudomonadati</taxon>
        <taxon>Pseudomonadota</taxon>
        <taxon>Alphaproteobacteria</taxon>
        <taxon>Sphingomonadales</taxon>
        <taxon>Sphingomonadaceae</taxon>
        <taxon>Sphingomonas</taxon>
    </lineage>
</organism>
<keyword evidence="4 6" id="KW-1133">Transmembrane helix</keyword>
<evidence type="ECO:0000313" key="8">
    <source>
        <dbReference type="Proteomes" id="UP000282971"/>
    </source>
</evidence>
<evidence type="ECO:0000256" key="1">
    <source>
        <dbReference type="ARBA" id="ARBA00004141"/>
    </source>
</evidence>
<dbReference type="Proteomes" id="UP000282971">
    <property type="component" value="Unassembled WGS sequence"/>
</dbReference>
<dbReference type="EMBL" id="SACN01000001">
    <property type="protein sequence ID" value="RVT93470.1"/>
    <property type="molecule type" value="Genomic_DNA"/>
</dbReference>
<sequence>MSSKTPSSEYSGSAVPTDATVSGWQVALTKLGVVVALPAFVMGAKVGGALGLKAALASMALGGIMLMIMGTLTGAVAAKSRLSTSLITQFAFGRLGGRLVNAILAVTLLGWFGVTAQIFAQGVRGIALDFQFAAWPMQIYAVIGGAMMIATTIFGFSALRRLSDITIPLLMIVLLVATYRGLQTTPLDQLLAISGETSDLGLGISAVAGGLAASICVFPDLCRFSRSTGDALLASGLTYGLGVPVVLGLSAVISLAAGSQDLITILTTLGLGIPALLLLVFKAWTTNAGNLYSASLGFSTIVPNVPRTMLVIAAGSVGILLAVLGITDALIPFLLLLSITIPPIAGIYVVDFFLIRSQHYDLDRLTEEPAISASAFGAWALGISVATITSHGMMSLSGMPAADSILASSALYLLFARYLSPLFGRTRATEK</sequence>
<feature type="transmembrane region" description="Helical" evidence="6">
    <location>
        <begin position="333"/>
        <end position="355"/>
    </location>
</feature>
<keyword evidence="3 6" id="KW-0812">Transmembrane</keyword>
<feature type="transmembrane region" description="Helical" evidence="6">
    <location>
        <begin position="21"/>
        <end position="42"/>
    </location>
</feature>
<dbReference type="OrthoDB" id="9780088at2"/>
<evidence type="ECO:0000256" key="5">
    <source>
        <dbReference type="ARBA" id="ARBA00023136"/>
    </source>
</evidence>
<feature type="transmembrane region" description="Helical" evidence="6">
    <location>
        <begin position="376"/>
        <end position="393"/>
    </location>
</feature>
<keyword evidence="5 6" id="KW-0472">Membrane</keyword>
<proteinExistence type="inferred from homology"/>
<feature type="transmembrane region" description="Helical" evidence="6">
    <location>
        <begin position="202"/>
        <end position="219"/>
    </location>
</feature>
<dbReference type="InterPro" id="IPR030191">
    <property type="entry name" value="CodB"/>
</dbReference>
<dbReference type="InterPro" id="IPR001248">
    <property type="entry name" value="Pur-cyt_permease"/>
</dbReference>
<name>A0A437M6Y1_9SPHN</name>
<feature type="transmembrane region" description="Helical" evidence="6">
    <location>
        <begin position="305"/>
        <end position="327"/>
    </location>
</feature>